<dbReference type="Proteomes" id="UP000177068">
    <property type="component" value="Unassembled WGS sequence"/>
</dbReference>
<protein>
    <submittedName>
        <fullName evidence="1">Uncharacterized protein</fullName>
    </submittedName>
</protein>
<comment type="caution">
    <text evidence="1">The sequence shown here is derived from an EMBL/GenBank/DDBJ whole genome shotgun (WGS) entry which is preliminary data.</text>
</comment>
<dbReference type="EMBL" id="MHWG01000011">
    <property type="protein sequence ID" value="OHB05781.1"/>
    <property type="molecule type" value="Genomic_DNA"/>
</dbReference>
<proteinExistence type="predicted"/>
<reference evidence="1 2" key="1">
    <citation type="journal article" date="2016" name="Nat. Commun.">
        <title>Thousands of microbial genomes shed light on interconnected biogeochemical processes in an aquifer system.</title>
        <authorList>
            <person name="Anantharaman K."/>
            <person name="Brown C.T."/>
            <person name="Hug L.A."/>
            <person name="Sharon I."/>
            <person name="Castelle C.J."/>
            <person name="Probst A.J."/>
            <person name="Thomas B.C."/>
            <person name="Singh A."/>
            <person name="Wilkins M.J."/>
            <person name="Karaoz U."/>
            <person name="Brodie E.L."/>
            <person name="Williams K.H."/>
            <person name="Hubbard S.S."/>
            <person name="Banfield J.F."/>
        </authorList>
    </citation>
    <scope>NUCLEOTIDE SEQUENCE [LARGE SCALE GENOMIC DNA]</scope>
</reference>
<name>A0A1G2U8J1_9BACT</name>
<organism evidence="1 2">
    <name type="scientific">Candidatus Zambryskibacteria bacterium RIFCSPLOWO2_01_FULL_47_14</name>
    <dbReference type="NCBI Taxonomy" id="1802763"/>
    <lineage>
        <taxon>Bacteria</taxon>
        <taxon>Candidatus Zambryskiibacteriota</taxon>
    </lineage>
</organism>
<gene>
    <name evidence="1" type="ORF">A3A26_01655</name>
</gene>
<accession>A0A1G2U8J1</accession>
<evidence type="ECO:0000313" key="1">
    <source>
        <dbReference type="EMBL" id="OHB05781.1"/>
    </source>
</evidence>
<evidence type="ECO:0000313" key="2">
    <source>
        <dbReference type="Proteomes" id="UP000177068"/>
    </source>
</evidence>
<dbReference type="AlphaFoldDB" id="A0A1G2U8J1"/>
<sequence>MSTATSSQAKHCLTLIDHKQLTVSEMETLLLYLPHLARGVKAGIIPPINDFRDLFCSSPSEYITEIDLGQPLRTMIVAGKYDWESDGITEDKFPVSDVGKKRFRNKLFHFNRDISSEDVIAEIVKAGFAPGDHIHGLAFGATFPREQQKLPIGCLGSCAHVRGSRRVVGLYGYASGRFLRLRVEGDIWHSFWRFLGVQEIPEDC</sequence>